<evidence type="ECO:0000313" key="2">
    <source>
        <dbReference type="EMBL" id="AFY96946.1"/>
    </source>
</evidence>
<protein>
    <submittedName>
        <fullName evidence="2">Uncharacterized protein</fullName>
    </submittedName>
</protein>
<dbReference type="EMBL" id="CP003601">
    <property type="protein sequence ID" value="AFY96946.1"/>
    <property type="molecule type" value="Genomic_DNA"/>
</dbReference>
<proteinExistence type="predicted"/>
<keyword evidence="1" id="KW-0732">Signal</keyword>
<dbReference type="KEGG" id="cmp:Cha6605_6110"/>
<reference evidence="2 3" key="1">
    <citation type="submission" date="2012-05" db="EMBL/GenBank/DDBJ databases">
        <title>Noncontiguous Finished plasmid 1 of genome of Chamaesiphon sp. PCC 6605.</title>
        <authorList>
            <consortium name="US DOE Joint Genome Institute"/>
            <person name="Gugger M."/>
            <person name="Coursin T."/>
            <person name="Rippka R."/>
            <person name="Tandeau De Marsac N."/>
            <person name="Huntemann M."/>
            <person name="Wei C.-L."/>
            <person name="Han J."/>
            <person name="Detter J.C."/>
            <person name="Han C."/>
            <person name="Tapia R."/>
            <person name="Chen A."/>
            <person name="Kyrpides N."/>
            <person name="Mavromatis K."/>
            <person name="Markowitz V."/>
            <person name="Szeto E."/>
            <person name="Ivanova N."/>
            <person name="Pagani I."/>
            <person name="Pati A."/>
            <person name="Goodwin L."/>
            <person name="Nordberg H.P."/>
            <person name="Cantor M.N."/>
            <person name="Hua S.X."/>
            <person name="Woyke T."/>
            <person name="Kerfeld C.A."/>
        </authorList>
    </citation>
    <scope>NUCLEOTIDE SEQUENCE [LARGE SCALE GENOMIC DNA]</scope>
    <source>
        <strain evidence="3">ATCC 27169 / PCC 6605</strain>
        <plasmid evidence="3">Plasmid pCHA6605.01</plasmid>
    </source>
</reference>
<sequence precursor="true">MKISKVLTNSLFAGLTILHLSIAGIAQADPNAGHGKAYVPMMDAKFPTMSAKYGMGVTPFNLVFLAFQGFFASEGIPSAAGLEQAYRNGTVKPETLVKAAIAMNRLPASSIDDKTYLDRVKSQLDDLTRNN</sequence>
<gene>
    <name evidence="2" type="ORF">Cha6605_6110</name>
</gene>
<dbReference type="AlphaFoldDB" id="K9UR64"/>
<accession>K9UR64</accession>
<geneLocation type="plasmid" evidence="2 3">
    <name>pCHA6605.01</name>
</geneLocation>
<evidence type="ECO:0000313" key="3">
    <source>
        <dbReference type="Proteomes" id="UP000010366"/>
    </source>
</evidence>
<dbReference type="eggNOG" id="ENOG50335QQ">
    <property type="taxonomic scope" value="Bacteria"/>
</dbReference>
<dbReference type="RefSeq" id="WP_015328833.1">
    <property type="nucleotide sequence ID" value="NC_020053.1"/>
</dbReference>
<keyword evidence="3" id="KW-1185">Reference proteome</keyword>
<organism evidence="2 3">
    <name type="scientific">Chamaesiphon minutus (strain ATCC 27169 / PCC 6605)</name>
    <dbReference type="NCBI Taxonomy" id="1173020"/>
    <lineage>
        <taxon>Bacteria</taxon>
        <taxon>Bacillati</taxon>
        <taxon>Cyanobacteriota</taxon>
        <taxon>Cyanophyceae</taxon>
        <taxon>Gomontiellales</taxon>
        <taxon>Chamaesiphonaceae</taxon>
        <taxon>Chamaesiphon</taxon>
    </lineage>
</organism>
<dbReference type="HOGENOM" id="CLU_138498_0_0_3"/>
<keyword evidence="2" id="KW-0614">Plasmid</keyword>
<evidence type="ECO:0000256" key="1">
    <source>
        <dbReference type="SAM" id="SignalP"/>
    </source>
</evidence>
<dbReference type="Proteomes" id="UP000010366">
    <property type="component" value="Plasmid pCHA6605.01"/>
</dbReference>
<feature type="signal peptide" evidence="1">
    <location>
        <begin position="1"/>
        <end position="28"/>
    </location>
</feature>
<feature type="chain" id="PRO_5003936474" evidence="1">
    <location>
        <begin position="29"/>
        <end position="131"/>
    </location>
</feature>
<dbReference type="OrthoDB" id="514474at2"/>
<name>K9UR64_CHAP6</name>